<keyword evidence="3" id="KW-1185">Reference proteome</keyword>
<dbReference type="AlphaFoldDB" id="A0A7V7TW84"/>
<organism evidence="2 3">
    <name type="scientific">Plantimonas leprariae</name>
    <dbReference type="NCBI Taxonomy" id="2615207"/>
    <lineage>
        <taxon>Bacteria</taxon>
        <taxon>Pseudomonadati</taxon>
        <taxon>Pseudomonadota</taxon>
        <taxon>Alphaproteobacteria</taxon>
        <taxon>Hyphomicrobiales</taxon>
        <taxon>Aurantimonadaceae</taxon>
        <taxon>Plantimonas</taxon>
    </lineage>
</organism>
<feature type="region of interest" description="Disordered" evidence="1">
    <location>
        <begin position="1"/>
        <end position="48"/>
    </location>
</feature>
<evidence type="ECO:0000313" key="2">
    <source>
        <dbReference type="EMBL" id="KAB0679723.1"/>
    </source>
</evidence>
<feature type="compositionally biased region" description="Low complexity" evidence="1">
    <location>
        <begin position="1"/>
        <end position="25"/>
    </location>
</feature>
<evidence type="ECO:0000256" key="1">
    <source>
        <dbReference type="SAM" id="MobiDB-lite"/>
    </source>
</evidence>
<proteinExistence type="predicted"/>
<reference evidence="2 3" key="1">
    <citation type="submission" date="2019-09" db="EMBL/GenBank/DDBJ databases">
        <title>YIM 132180 draft genome.</title>
        <authorList>
            <person name="Zhang K."/>
        </authorList>
    </citation>
    <scope>NUCLEOTIDE SEQUENCE [LARGE SCALE GENOMIC DNA]</scope>
    <source>
        <strain evidence="2 3">YIM 132180</strain>
    </source>
</reference>
<accession>A0A7V7TW84</accession>
<evidence type="ECO:0000313" key="3">
    <source>
        <dbReference type="Proteomes" id="UP000432089"/>
    </source>
</evidence>
<protein>
    <submittedName>
        <fullName evidence="2">Uncharacterized protein</fullName>
    </submittedName>
</protein>
<sequence length="147" mass="15721">MAAAGGTAAATGRTATAGTAAGATAEAKELSGDGASKRPSLRSPRPWRQSCVGFRYDTPFDAAIVVSDIARSKTLRESRRKSELASVEEVEAIGPLQVTFRLHMLAIIARNDHALLLGADLRRPAELDFQAVGIPRQGPMPQTHRFR</sequence>
<comment type="caution">
    <text evidence="2">The sequence shown here is derived from an EMBL/GenBank/DDBJ whole genome shotgun (WGS) entry which is preliminary data.</text>
</comment>
<dbReference type="Proteomes" id="UP000432089">
    <property type="component" value="Unassembled WGS sequence"/>
</dbReference>
<dbReference type="EMBL" id="VZDO01000008">
    <property type="protein sequence ID" value="KAB0679723.1"/>
    <property type="molecule type" value="Genomic_DNA"/>
</dbReference>
<name>A0A7V7TW84_9HYPH</name>
<gene>
    <name evidence="2" type="ORF">F6X38_10860</name>
</gene>